<feature type="binding site" description="in other chain" evidence="9">
    <location>
        <begin position="141"/>
        <end position="149"/>
    </location>
    <ligand>
        <name>5-phospho-alpha-D-ribose 1-diphosphate</name>
        <dbReference type="ChEBI" id="CHEBI:58017"/>
        <note>ligand shared between dimeric partners</note>
    </ligand>
</feature>
<comment type="cofactor">
    <cofactor evidence="9">
        <name>Mg(2+)</name>
        <dbReference type="ChEBI" id="CHEBI:18420"/>
    </cofactor>
</comment>
<feature type="binding site" description="in other chain" evidence="9">
    <location>
        <begin position="86"/>
        <end position="87"/>
    </location>
    <ligand>
        <name>5-phospho-alpha-D-ribose 1-diphosphate</name>
        <dbReference type="ChEBI" id="CHEBI:58017"/>
        <note>ligand shared between dimeric partners</note>
    </ligand>
</feature>
<dbReference type="GO" id="GO:0005737">
    <property type="term" value="C:cytoplasm"/>
    <property type="evidence" value="ECO:0007669"/>
    <property type="project" value="TreeGrafter"/>
</dbReference>
<organism evidence="11 12">
    <name type="scientific">Bordetella hinzii</name>
    <dbReference type="NCBI Taxonomy" id="103855"/>
    <lineage>
        <taxon>Bacteria</taxon>
        <taxon>Pseudomonadati</taxon>
        <taxon>Pseudomonadota</taxon>
        <taxon>Betaproteobacteria</taxon>
        <taxon>Burkholderiales</taxon>
        <taxon>Alcaligenaceae</taxon>
        <taxon>Bordetella</taxon>
    </lineage>
</organism>
<comment type="subunit">
    <text evidence="4 9">Homodimer.</text>
</comment>
<dbReference type="EMBL" id="CP024172">
    <property type="protein sequence ID" value="AZW17053.1"/>
    <property type="molecule type" value="Genomic_DNA"/>
</dbReference>
<reference evidence="12" key="1">
    <citation type="submission" date="2017-10" db="EMBL/GenBank/DDBJ databases">
        <title>Whole genome sequencing of various Bordetella species.</title>
        <authorList>
            <person name="Weigand M.R."/>
            <person name="Loparev V."/>
            <person name="Peng Y."/>
            <person name="Bowden K.E."/>
            <person name="Tondella M.L."/>
            <person name="Williams M.M."/>
        </authorList>
    </citation>
    <scope>NUCLEOTIDE SEQUENCE [LARGE SCALE GENOMIC DNA]</scope>
    <source>
        <strain evidence="12">H720</strain>
    </source>
</reference>
<dbReference type="EC" id="2.4.2.10" evidence="5 9"/>
<evidence type="ECO:0000256" key="5">
    <source>
        <dbReference type="ARBA" id="ARBA00011971"/>
    </source>
</evidence>
<evidence type="ECO:0000256" key="9">
    <source>
        <dbReference type="HAMAP-Rule" id="MF_01208"/>
    </source>
</evidence>
<feature type="domain" description="Phosphoribosyltransferase" evidence="10">
    <location>
        <begin position="62"/>
        <end position="182"/>
    </location>
</feature>
<keyword evidence="7 9" id="KW-0808">Transferase</keyword>
<dbReference type="InterPro" id="IPR023031">
    <property type="entry name" value="OPRT"/>
</dbReference>
<comment type="function">
    <text evidence="1 9">Catalyzes the transfer of a ribosyl phosphate group from 5-phosphoribose 1-diphosphate to orotate, leading to the formation of orotidine monophosphate (OMP).</text>
</comment>
<evidence type="ECO:0000259" key="10">
    <source>
        <dbReference type="Pfam" id="PF00156"/>
    </source>
</evidence>
<dbReference type="GO" id="GO:0046132">
    <property type="term" value="P:pyrimidine ribonucleoside biosynthetic process"/>
    <property type="evidence" value="ECO:0007669"/>
    <property type="project" value="TreeGrafter"/>
</dbReference>
<keyword evidence="9" id="KW-0460">Magnesium</keyword>
<dbReference type="PANTHER" id="PTHR46683">
    <property type="entry name" value="OROTATE PHOSPHORIBOSYLTRANSFERASE 1-RELATED"/>
    <property type="match status" value="1"/>
</dbReference>
<dbReference type="GO" id="GO:0004588">
    <property type="term" value="F:orotate phosphoribosyltransferase activity"/>
    <property type="evidence" value="ECO:0007669"/>
    <property type="project" value="UniProtKB-UniRule"/>
</dbReference>
<evidence type="ECO:0000313" key="11">
    <source>
        <dbReference type="EMBL" id="AZW17053.1"/>
    </source>
</evidence>
<feature type="binding site" description="in other chain" evidence="9">
    <location>
        <position position="40"/>
    </location>
    <ligand>
        <name>5-phospho-alpha-D-ribose 1-diphosphate</name>
        <dbReference type="ChEBI" id="CHEBI:58017"/>
        <note>ligand shared between dimeric partners</note>
    </ligand>
</feature>
<dbReference type="AlphaFoldDB" id="A0AAN1VG15"/>
<gene>
    <name evidence="9" type="primary">pyrE</name>
    <name evidence="11" type="ORF">CS347_09855</name>
</gene>
<dbReference type="PANTHER" id="PTHR46683:SF1">
    <property type="entry name" value="OROTATE PHOSPHORIBOSYLTRANSFERASE 1-RELATED"/>
    <property type="match status" value="1"/>
</dbReference>
<evidence type="ECO:0000256" key="6">
    <source>
        <dbReference type="ARBA" id="ARBA00022676"/>
    </source>
</evidence>
<evidence type="ECO:0000256" key="2">
    <source>
        <dbReference type="ARBA" id="ARBA00004889"/>
    </source>
</evidence>
<comment type="catalytic activity">
    <reaction evidence="9">
        <text>orotidine 5'-phosphate + diphosphate = orotate + 5-phospho-alpha-D-ribose 1-diphosphate</text>
        <dbReference type="Rhea" id="RHEA:10380"/>
        <dbReference type="ChEBI" id="CHEBI:30839"/>
        <dbReference type="ChEBI" id="CHEBI:33019"/>
        <dbReference type="ChEBI" id="CHEBI:57538"/>
        <dbReference type="ChEBI" id="CHEBI:58017"/>
        <dbReference type="EC" id="2.4.2.10"/>
    </reaction>
</comment>
<proteinExistence type="inferred from homology"/>
<evidence type="ECO:0000256" key="1">
    <source>
        <dbReference type="ARBA" id="ARBA00003769"/>
    </source>
</evidence>
<dbReference type="Pfam" id="PF00156">
    <property type="entry name" value="Pribosyltran"/>
    <property type="match status" value="1"/>
</dbReference>
<dbReference type="HAMAP" id="MF_01208">
    <property type="entry name" value="PyrE"/>
    <property type="match status" value="1"/>
</dbReference>
<feature type="binding site" evidence="9">
    <location>
        <position position="120"/>
    </location>
    <ligand>
        <name>5-phospho-alpha-D-ribose 1-diphosphate</name>
        <dbReference type="ChEBI" id="CHEBI:58017"/>
        <note>ligand shared between dimeric partners</note>
    </ligand>
</feature>
<keyword evidence="6 9" id="KW-0328">Glycosyltransferase</keyword>
<comment type="similarity">
    <text evidence="3 9">Belongs to the purine/pyrimidine phosphoribosyltransferase family. PyrE subfamily.</text>
</comment>
<dbReference type="InterPro" id="IPR004467">
    <property type="entry name" value="Or_phspho_trans_dom"/>
</dbReference>
<feature type="binding site" evidence="9">
    <location>
        <position position="173"/>
    </location>
    <ligand>
        <name>orotate</name>
        <dbReference type="ChEBI" id="CHEBI:30839"/>
    </ligand>
</feature>
<evidence type="ECO:0000256" key="3">
    <source>
        <dbReference type="ARBA" id="ARBA00006340"/>
    </source>
</evidence>
<dbReference type="GO" id="GO:0006207">
    <property type="term" value="P:'de novo' pyrimidine nucleobase biosynthetic process"/>
    <property type="evidence" value="ECO:0007669"/>
    <property type="project" value="TreeGrafter"/>
</dbReference>
<keyword evidence="8 9" id="KW-0665">Pyrimidine biosynthesis</keyword>
<feature type="binding site" evidence="9">
    <location>
        <position position="145"/>
    </location>
    <ligand>
        <name>orotate</name>
        <dbReference type="ChEBI" id="CHEBI:30839"/>
    </ligand>
</feature>
<evidence type="ECO:0000313" key="12">
    <source>
        <dbReference type="Proteomes" id="UP000282741"/>
    </source>
</evidence>
<comment type="pathway">
    <text evidence="2 9">Pyrimidine metabolism; UMP biosynthesis via de novo pathway; UMP from orotate: step 1/2.</text>
</comment>
<dbReference type="NCBIfam" id="TIGR00336">
    <property type="entry name" value="pyrE"/>
    <property type="match status" value="1"/>
</dbReference>
<sequence>MAGFANPDPEIPRMSSTTATDFVRFALDEGVLRFGSFKVKSGRISPYFFNAGLFNSGRSVGKLATFYAQALLDSGVEFDMLFGPAYKGIPLSTATAVALASHPQAGGRDIPFAYNRKEAKDHGEGGTLVGAPLAGKVVIIDDVITAGTSVRESVEIIRAAGAEPAAVLIAMDRMERAGPDDALSPHSAVQDVARTYGIPVVSIASLADILKLLEDDAQFAANRESVLAYRQKYGV</sequence>
<dbReference type="GeneID" id="92995718"/>
<protein>
    <recommendedName>
        <fullName evidence="5 9">Orotate phosphoribosyltransferase</fullName>
        <shortName evidence="9">OPRT</shortName>
        <shortName evidence="9">OPRTase</shortName>
        <ecNumber evidence="5 9">2.4.2.10</ecNumber>
    </recommendedName>
</protein>
<accession>A0AAN1VG15</accession>
<dbReference type="Proteomes" id="UP000282741">
    <property type="component" value="Chromosome"/>
</dbReference>
<feature type="binding site" evidence="9">
    <location>
        <begin position="48"/>
        <end position="49"/>
    </location>
    <ligand>
        <name>orotate</name>
        <dbReference type="ChEBI" id="CHEBI:30839"/>
    </ligand>
</feature>
<feature type="binding site" description="in other chain" evidence="9">
    <location>
        <position position="117"/>
    </location>
    <ligand>
        <name>5-phospho-alpha-D-ribose 1-diphosphate</name>
        <dbReference type="ChEBI" id="CHEBI:58017"/>
        <note>ligand shared between dimeric partners</note>
    </ligand>
</feature>
<evidence type="ECO:0000256" key="7">
    <source>
        <dbReference type="ARBA" id="ARBA00022679"/>
    </source>
</evidence>
<dbReference type="InterPro" id="IPR000836">
    <property type="entry name" value="PRTase_dom"/>
</dbReference>
<evidence type="ECO:0000256" key="4">
    <source>
        <dbReference type="ARBA" id="ARBA00011738"/>
    </source>
</evidence>
<dbReference type="GO" id="GO:0000287">
    <property type="term" value="F:magnesium ion binding"/>
    <property type="evidence" value="ECO:0007669"/>
    <property type="project" value="UniProtKB-UniRule"/>
</dbReference>
<dbReference type="SUPFAM" id="SSF53271">
    <property type="entry name" value="PRTase-like"/>
    <property type="match status" value="1"/>
</dbReference>
<evidence type="ECO:0000256" key="8">
    <source>
        <dbReference type="ARBA" id="ARBA00022975"/>
    </source>
</evidence>
<dbReference type="KEGG" id="bhz:ACR54_04282"/>
<dbReference type="CDD" id="cd06223">
    <property type="entry name" value="PRTases_typeI"/>
    <property type="match status" value="1"/>
</dbReference>
<dbReference type="InterPro" id="IPR029057">
    <property type="entry name" value="PRTase-like"/>
</dbReference>
<dbReference type="FunFam" id="3.40.50.2020:FF:000008">
    <property type="entry name" value="Orotate phosphoribosyltransferase"/>
    <property type="match status" value="1"/>
</dbReference>
<dbReference type="RefSeq" id="WP_095075162.1">
    <property type="nucleotide sequence ID" value="NZ_CP012076.1"/>
</dbReference>
<feature type="binding site" evidence="9">
    <location>
        <position position="116"/>
    </location>
    <ligand>
        <name>5-phospho-alpha-D-ribose 1-diphosphate</name>
        <dbReference type="ChEBI" id="CHEBI:58017"/>
        <note>ligand shared between dimeric partners</note>
    </ligand>
</feature>
<feature type="binding site" evidence="9">
    <location>
        <position position="122"/>
    </location>
    <ligand>
        <name>5-phospho-alpha-D-ribose 1-diphosphate</name>
        <dbReference type="ChEBI" id="CHEBI:58017"/>
        <note>ligand shared between dimeric partners</note>
    </ligand>
</feature>
<dbReference type="Gene3D" id="3.40.50.2020">
    <property type="match status" value="1"/>
</dbReference>
<dbReference type="GO" id="GO:0044205">
    <property type="term" value="P:'de novo' UMP biosynthetic process"/>
    <property type="evidence" value="ECO:0007669"/>
    <property type="project" value="UniProtKB-UniRule"/>
</dbReference>
<name>A0AAN1VG15_9BORD</name>